<comment type="caution">
    <text evidence="1">The sequence shown here is derived from an EMBL/GenBank/DDBJ whole genome shotgun (WGS) entry which is preliminary data.</text>
</comment>
<reference evidence="1 2" key="1">
    <citation type="journal article" date="2018" name="Int. J. Syst. Evol. Microbiol.">
        <title>Uliginosibacterium sediminicola sp. nov., isolated from freshwater sediment.</title>
        <authorList>
            <person name="Hwang W.M."/>
            <person name="Kim S.M."/>
            <person name="Kang K."/>
            <person name="Ahn T.Y."/>
        </authorList>
    </citation>
    <scope>NUCLEOTIDE SEQUENCE [LARGE SCALE GENOMIC DNA]</scope>
    <source>
        <strain evidence="1 2">M1-21</strain>
    </source>
</reference>
<dbReference type="RefSeq" id="WP_345920730.1">
    <property type="nucleotide sequence ID" value="NZ_JBDIVE010000009.1"/>
</dbReference>
<proteinExistence type="predicted"/>
<evidence type="ECO:0000313" key="2">
    <source>
        <dbReference type="Proteomes" id="UP001410394"/>
    </source>
</evidence>
<dbReference type="EMBL" id="JBDIVE010000009">
    <property type="protein sequence ID" value="MEN3069958.1"/>
    <property type="molecule type" value="Genomic_DNA"/>
</dbReference>
<dbReference type="Proteomes" id="UP001410394">
    <property type="component" value="Unassembled WGS sequence"/>
</dbReference>
<sequence length="245" mass="27007">MNPSESEHEQDPDMADQLLGKADALIRRNRVDGVSSGSEELPLLTEIVEPPPQAFRGEADVDIPPVAEARHTVVIGLSQDQASVMVKQAVDRTRQELLQQQEKMVQESIERARQELITSQSAMLQAAIARGRALGFAEGQTQGRNEAQAEAQALGQVAPAEQIENARREAQQTLNLHFSERLIELDAYITQAIDGWLARELPHLVASEFEAIAERLRTNTAAHMRATLLPEISNKLSALLDSKPQ</sequence>
<protein>
    <submittedName>
        <fullName evidence="1">Uncharacterized protein</fullName>
    </submittedName>
</protein>
<accession>A0ABU9Z236</accession>
<gene>
    <name evidence="1" type="ORF">ABDB84_15860</name>
</gene>
<keyword evidence="2" id="KW-1185">Reference proteome</keyword>
<evidence type="ECO:0000313" key="1">
    <source>
        <dbReference type="EMBL" id="MEN3069958.1"/>
    </source>
</evidence>
<name>A0ABU9Z236_9RHOO</name>
<organism evidence="1 2">
    <name type="scientific">Uliginosibacterium sediminicola</name>
    <dbReference type="NCBI Taxonomy" id="2024550"/>
    <lineage>
        <taxon>Bacteria</taxon>
        <taxon>Pseudomonadati</taxon>
        <taxon>Pseudomonadota</taxon>
        <taxon>Betaproteobacteria</taxon>
        <taxon>Rhodocyclales</taxon>
        <taxon>Zoogloeaceae</taxon>
        <taxon>Uliginosibacterium</taxon>
    </lineage>
</organism>